<dbReference type="Proteomes" id="UP001629246">
    <property type="component" value="Unassembled WGS sequence"/>
</dbReference>
<name>A0ABW9AAW4_9BURK</name>
<evidence type="ECO:0000313" key="2">
    <source>
        <dbReference type="Proteomes" id="UP001629246"/>
    </source>
</evidence>
<dbReference type="PROSITE" id="PS51257">
    <property type="entry name" value="PROKAR_LIPOPROTEIN"/>
    <property type="match status" value="1"/>
</dbReference>
<comment type="caution">
    <text evidence="1">The sequence shown here is derived from an EMBL/GenBank/DDBJ whole genome shotgun (WGS) entry which is preliminary data.</text>
</comment>
<sequence>MRHIAAVNRSLKRLAMPALMMLVLAPGLSLLSGCEKTAEEKIAEHAVPVRSLGMPLDTFATGFNRTMVEVLTDRKDDDPAHTARLYRLDASRLHVGKQEKWLETTVGPAQTSILASVDKAGELKAVGVLLTDRSQAAHEEFLLCAETSARSFVTSADERGKLLSIINRLTGVALNNPGQRMTEVVGERLLSVEIVPQGLLFQVAQKQ</sequence>
<protein>
    <submittedName>
        <fullName evidence="1">AttG domain containing protein</fullName>
    </submittedName>
</protein>
<gene>
    <name evidence="1" type="ORF">PQR62_09710</name>
</gene>
<organism evidence="1 2">
    <name type="scientific">Herbaspirillum lusitanum</name>
    <dbReference type="NCBI Taxonomy" id="213312"/>
    <lineage>
        <taxon>Bacteria</taxon>
        <taxon>Pseudomonadati</taxon>
        <taxon>Pseudomonadota</taxon>
        <taxon>Betaproteobacteria</taxon>
        <taxon>Burkholderiales</taxon>
        <taxon>Oxalobacteraceae</taxon>
        <taxon>Herbaspirillum</taxon>
    </lineage>
</organism>
<proteinExistence type="predicted"/>
<keyword evidence="2" id="KW-1185">Reference proteome</keyword>
<accession>A0ABW9AAW4</accession>
<dbReference type="EMBL" id="JAQQFM010000004">
    <property type="protein sequence ID" value="MFL9924542.1"/>
    <property type="molecule type" value="Genomic_DNA"/>
</dbReference>
<dbReference type="RefSeq" id="WP_408157293.1">
    <property type="nucleotide sequence ID" value="NZ_JAQQFM010000004.1"/>
</dbReference>
<reference evidence="1 2" key="1">
    <citation type="journal article" date="2024" name="Chem. Sci.">
        <title>Discovery of megapolipeptins by genome mining of a Burkholderiales bacteria collection.</title>
        <authorList>
            <person name="Paulo B.S."/>
            <person name="Recchia M.J.J."/>
            <person name="Lee S."/>
            <person name="Fergusson C.H."/>
            <person name="Romanowski S.B."/>
            <person name="Hernandez A."/>
            <person name="Krull N."/>
            <person name="Liu D.Y."/>
            <person name="Cavanagh H."/>
            <person name="Bos A."/>
            <person name="Gray C.A."/>
            <person name="Murphy B.T."/>
            <person name="Linington R.G."/>
            <person name="Eustaquio A.S."/>
        </authorList>
    </citation>
    <scope>NUCLEOTIDE SEQUENCE [LARGE SCALE GENOMIC DNA]</scope>
    <source>
        <strain evidence="1 2">RL21-008-BIB-A</strain>
    </source>
</reference>
<evidence type="ECO:0000313" key="1">
    <source>
        <dbReference type="EMBL" id="MFL9924542.1"/>
    </source>
</evidence>